<evidence type="ECO:0000256" key="1">
    <source>
        <dbReference type="ARBA" id="ARBA00004613"/>
    </source>
</evidence>
<dbReference type="AlphaFoldDB" id="A0A834IF79"/>
<evidence type="ECO:0008006" key="8">
    <source>
        <dbReference type="Google" id="ProtNLM"/>
    </source>
</evidence>
<comment type="caution">
    <text evidence="6">The sequence shown here is derived from an EMBL/GenBank/DDBJ whole genome shotgun (WGS) entry which is preliminary data.</text>
</comment>
<comment type="subcellular location">
    <subcellularLocation>
        <location evidence="1">Secreted</location>
    </subcellularLocation>
</comment>
<evidence type="ECO:0000256" key="5">
    <source>
        <dbReference type="ARBA" id="ARBA00023157"/>
    </source>
</evidence>
<comment type="similarity">
    <text evidence="2">Belongs to the meteorin family.</text>
</comment>
<dbReference type="Proteomes" id="UP000625711">
    <property type="component" value="Unassembled WGS sequence"/>
</dbReference>
<dbReference type="PANTHER" id="PTHR28593:SF3">
    <property type="entry name" value="METEORIN-LIKE PROTEIN"/>
    <property type="match status" value="1"/>
</dbReference>
<dbReference type="GO" id="GO:0005615">
    <property type="term" value="C:extracellular space"/>
    <property type="evidence" value="ECO:0007669"/>
    <property type="project" value="TreeGrafter"/>
</dbReference>
<proteinExistence type="inferred from homology"/>
<dbReference type="InterPro" id="IPR051998">
    <property type="entry name" value="Meteorin-like"/>
</dbReference>
<dbReference type="OrthoDB" id="6092325at2759"/>
<feature type="non-terminal residue" evidence="6">
    <location>
        <position position="1"/>
    </location>
</feature>
<evidence type="ECO:0000256" key="3">
    <source>
        <dbReference type="ARBA" id="ARBA00022525"/>
    </source>
</evidence>
<evidence type="ECO:0000256" key="4">
    <source>
        <dbReference type="ARBA" id="ARBA00022729"/>
    </source>
</evidence>
<organism evidence="6 7">
    <name type="scientific">Rhynchophorus ferrugineus</name>
    <name type="common">Red palm weevil</name>
    <name type="synonym">Curculio ferrugineus</name>
    <dbReference type="NCBI Taxonomy" id="354439"/>
    <lineage>
        <taxon>Eukaryota</taxon>
        <taxon>Metazoa</taxon>
        <taxon>Ecdysozoa</taxon>
        <taxon>Arthropoda</taxon>
        <taxon>Hexapoda</taxon>
        <taxon>Insecta</taxon>
        <taxon>Pterygota</taxon>
        <taxon>Neoptera</taxon>
        <taxon>Endopterygota</taxon>
        <taxon>Coleoptera</taxon>
        <taxon>Polyphaga</taxon>
        <taxon>Cucujiformia</taxon>
        <taxon>Curculionidae</taxon>
        <taxon>Dryophthorinae</taxon>
        <taxon>Rhynchophorus</taxon>
    </lineage>
</organism>
<dbReference type="EMBL" id="JAACXV010001506">
    <property type="protein sequence ID" value="KAF7277503.1"/>
    <property type="molecule type" value="Genomic_DNA"/>
</dbReference>
<keyword evidence="4" id="KW-0732">Signal</keyword>
<keyword evidence="3" id="KW-0964">Secreted</keyword>
<keyword evidence="5" id="KW-1015">Disulfide bond</keyword>
<protein>
    <recommendedName>
        <fullName evidence="8">Meteorin-like protein</fullName>
    </recommendedName>
</protein>
<evidence type="ECO:0000313" key="7">
    <source>
        <dbReference type="Proteomes" id="UP000625711"/>
    </source>
</evidence>
<reference evidence="6" key="1">
    <citation type="submission" date="2020-08" db="EMBL/GenBank/DDBJ databases">
        <title>Genome sequencing and assembly of the red palm weevil Rhynchophorus ferrugineus.</title>
        <authorList>
            <person name="Dias G.B."/>
            <person name="Bergman C.M."/>
            <person name="Manee M."/>
        </authorList>
    </citation>
    <scope>NUCLEOTIDE SEQUENCE</scope>
    <source>
        <strain evidence="6">AA-2017</strain>
        <tissue evidence="6">Whole larva</tissue>
    </source>
</reference>
<dbReference type="GO" id="GO:0005179">
    <property type="term" value="F:hormone activity"/>
    <property type="evidence" value="ECO:0007669"/>
    <property type="project" value="TreeGrafter"/>
</dbReference>
<dbReference type="PANTHER" id="PTHR28593">
    <property type="entry name" value="METEORIN-LIKE PROTEIN"/>
    <property type="match status" value="1"/>
</dbReference>
<evidence type="ECO:0000313" key="6">
    <source>
        <dbReference type="EMBL" id="KAF7277503.1"/>
    </source>
</evidence>
<evidence type="ECO:0000256" key="2">
    <source>
        <dbReference type="ARBA" id="ARBA00005669"/>
    </source>
</evidence>
<accession>A0A834IF79</accession>
<keyword evidence="7" id="KW-1185">Reference proteome</keyword>
<name>A0A834IF79_RHYFE</name>
<gene>
    <name evidence="6" type="ORF">GWI33_007036</name>
</gene>
<sequence>QDRNFRACIKIRSTSKPSRPIARVYLEGPRSLIPLYNGEANSKRIKCFNSKKGQAALYIEATDERSFDRQMMEIEYDLHQLPRNTYGYDPAEECRPCSMEELAHTFCTSDLVTRGTILSVDNNKESELSQMTVKITNLIRHSFADEFIQDMDENSIHVRPSNHKQVMLNVPQHCDVNHGIGEFVFMARRKLGELTLLCAPRLETWSALVNKLNDEGKSHCVLRS</sequence>